<evidence type="ECO:0000256" key="1">
    <source>
        <dbReference type="ARBA" id="ARBA00006080"/>
    </source>
</evidence>
<dbReference type="GO" id="GO:0006869">
    <property type="term" value="P:lipid transport"/>
    <property type="evidence" value="ECO:0007669"/>
    <property type="project" value="UniProtKB-UniRule"/>
</dbReference>
<comment type="function">
    <text evidence="2">Acts as component of the GARP complex that is involved in retrograde transport from early and late endosomes to the trans-Golgi network (TGN).</text>
</comment>
<accession>A0AAV1ICL0</accession>
<dbReference type="GO" id="GO:0042147">
    <property type="term" value="P:retrograde transport, endosome to Golgi"/>
    <property type="evidence" value="ECO:0007669"/>
    <property type="project" value="UniProtKB-UniRule"/>
</dbReference>
<dbReference type="Pfam" id="PF08700">
    <property type="entry name" value="VPS51_Exo84_N"/>
    <property type="match status" value="1"/>
</dbReference>
<dbReference type="GO" id="GO:0032456">
    <property type="term" value="P:endocytic recycling"/>
    <property type="evidence" value="ECO:0007669"/>
    <property type="project" value="TreeGrafter"/>
</dbReference>
<dbReference type="GO" id="GO:0007041">
    <property type="term" value="P:lysosomal transport"/>
    <property type="evidence" value="ECO:0007669"/>
    <property type="project" value="TreeGrafter"/>
</dbReference>
<gene>
    <name evidence="4" type="ORF">CVIRNUC_007665</name>
</gene>
<reference evidence="4 5" key="1">
    <citation type="submission" date="2023-10" db="EMBL/GenBank/DDBJ databases">
        <authorList>
            <person name="Maclean D."/>
            <person name="Macfadyen A."/>
        </authorList>
    </citation>
    <scope>NUCLEOTIDE SEQUENCE [LARGE SCALE GENOMIC DNA]</scope>
</reference>
<dbReference type="EMBL" id="CAUYUE010000010">
    <property type="protein sequence ID" value="CAK0784461.1"/>
    <property type="molecule type" value="Genomic_DNA"/>
</dbReference>
<organism evidence="4 5">
    <name type="scientific">Coccomyxa viridis</name>
    <dbReference type="NCBI Taxonomy" id="1274662"/>
    <lineage>
        <taxon>Eukaryota</taxon>
        <taxon>Viridiplantae</taxon>
        <taxon>Chlorophyta</taxon>
        <taxon>core chlorophytes</taxon>
        <taxon>Trebouxiophyceae</taxon>
        <taxon>Trebouxiophyceae incertae sedis</taxon>
        <taxon>Coccomyxaceae</taxon>
        <taxon>Coccomyxa</taxon>
    </lineage>
</organism>
<proteinExistence type="inferred from homology"/>
<dbReference type="GO" id="GO:0016020">
    <property type="term" value="C:membrane"/>
    <property type="evidence" value="ECO:0007669"/>
    <property type="project" value="TreeGrafter"/>
</dbReference>
<dbReference type="GO" id="GO:0048193">
    <property type="term" value="P:Golgi vesicle transport"/>
    <property type="evidence" value="ECO:0007669"/>
    <property type="project" value="TreeGrafter"/>
</dbReference>
<sequence length="873" mass="94398">MAAVDQSVSLDEKTRRVRSLLSSYYGVDGAPSQGGSPKSEQSDTPSARSTRRMAGSRALAGLDSPAFDVERYLQNLLRTTRLDGLLAKHTEMLSEIKNLDSDMQMLVYENYNRFISATDTVRTMKSNVDGMDTSMQDLEQVTESVAERSEAVNSKLQLRRDQIEELSQVKGLLAKLQVVFDLPRRLRAALDAGAHEVAADAYSDAAPLLKRYGHKGAFRKVAVEAAACAKELTATLKKRMLLHKEEAAECIQMLRKLGEPVEALQEEFLSCMKMRMAAILDDAGAAKELLAVQHGLRRESGDAGEVPNADAWGCQPGQPPNLARFAVELDQRFLTELAHTTVLFNELFDQSGRWQLIKATREKFADYITVLKEALRDGAEASAAHTAGISLLPPKPDVAALPPDKAAEPSEDWGAQALAQALYTVSNDVTRVQTLLPELSPADRGTEVVEGVLRHHISACFAALQRKLLDLLHDALPGLRASARGSAPAPPKPFPGTPQSSPAIEAYEGAAQIIMAGTDSVLRAMETYTKQAWVLRAWQDVFVDLVQGQLQHLYVSLLSSFWQLSGLNADSLHSSAPADSAAYTAPVSSAGGAWDAFARPADGATMEEQPAVLLLLLARTCMFMQSTALPHVMETLAGTFPGQGGSSGSGQPPAFVAGQIVKKLQLEAQALTRGYVEAHGRVLTRAVLASSDGQEWRAAREPRAPRPLCAELLQALAGAREEALQLIDSSVLQGTLSGRSREELFGSGASNSSNSVQAMERNVARLFSERGPIFGEIEFTQNSILSGITRIGVKGLVECIRLQTLNRQALQQVQVDVHFLRPQLRRYAQGGEGAVVSHLLDEVVAAAVERSVEPILLDGHILDRLASAPTSKS</sequence>
<dbReference type="InterPro" id="IPR014812">
    <property type="entry name" value="Vps51"/>
</dbReference>
<comment type="subunit">
    <text evidence="2">Component of the Golgi-associated retrograde protein (GARP) complex.</text>
</comment>
<dbReference type="Proteomes" id="UP001314263">
    <property type="component" value="Unassembled WGS sequence"/>
</dbReference>
<feature type="compositionally biased region" description="Polar residues" evidence="3">
    <location>
        <begin position="33"/>
        <end position="48"/>
    </location>
</feature>
<evidence type="ECO:0000256" key="3">
    <source>
        <dbReference type="SAM" id="MobiDB-lite"/>
    </source>
</evidence>
<comment type="subcellular location">
    <subcellularLocation>
        <location evidence="2">Golgi apparatus</location>
        <location evidence="2">trans-Golgi network</location>
    </subcellularLocation>
</comment>
<keyword evidence="2" id="KW-0813">Transport</keyword>
<dbReference type="AlphaFoldDB" id="A0AAV1ICL0"/>
<name>A0AAV1ICL0_9CHLO</name>
<keyword evidence="5" id="KW-1185">Reference proteome</keyword>
<dbReference type="GO" id="GO:0005829">
    <property type="term" value="C:cytosol"/>
    <property type="evidence" value="ECO:0007669"/>
    <property type="project" value="GOC"/>
</dbReference>
<feature type="region of interest" description="Disordered" evidence="3">
    <location>
        <begin position="482"/>
        <end position="501"/>
    </location>
</feature>
<dbReference type="GO" id="GO:0007030">
    <property type="term" value="P:Golgi organization"/>
    <property type="evidence" value="ECO:0007669"/>
    <property type="project" value="UniProtKB-UniRule"/>
</dbReference>
<evidence type="ECO:0000313" key="4">
    <source>
        <dbReference type="EMBL" id="CAK0784461.1"/>
    </source>
</evidence>
<protein>
    <recommendedName>
        <fullName evidence="2">Vacuolar protein sorting-associated protein 51 homolog</fullName>
    </recommendedName>
</protein>
<keyword evidence="2" id="KW-0445">Lipid transport</keyword>
<comment type="caution">
    <text evidence="4">The sequence shown here is derived from an EMBL/GenBank/DDBJ whole genome shotgun (WGS) entry which is preliminary data.</text>
</comment>
<evidence type="ECO:0000313" key="5">
    <source>
        <dbReference type="Proteomes" id="UP001314263"/>
    </source>
</evidence>
<dbReference type="GO" id="GO:0000938">
    <property type="term" value="C:GARP complex"/>
    <property type="evidence" value="ECO:0007669"/>
    <property type="project" value="UniProtKB-UniRule"/>
</dbReference>
<keyword evidence="2" id="KW-0333">Golgi apparatus</keyword>
<dbReference type="GO" id="GO:1990745">
    <property type="term" value="C:EARP complex"/>
    <property type="evidence" value="ECO:0007669"/>
    <property type="project" value="TreeGrafter"/>
</dbReference>
<evidence type="ECO:0000256" key="2">
    <source>
        <dbReference type="RuleBase" id="RU368010"/>
    </source>
</evidence>
<dbReference type="PANTHER" id="PTHR15954:SF4">
    <property type="entry name" value="VACUOLAR PROTEIN SORTING-ASSOCIATED PROTEIN 51 HOMOLOG"/>
    <property type="match status" value="1"/>
</dbReference>
<dbReference type="PANTHER" id="PTHR15954">
    <property type="entry name" value="VACUOLAR PROTEIN SORTING-ASSOCIATED PROTEIN 51 HOMOLOG"/>
    <property type="match status" value="1"/>
</dbReference>
<feature type="region of interest" description="Disordered" evidence="3">
    <location>
        <begin position="24"/>
        <end position="57"/>
    </location>
</feature>
<comment type="similarity">
    <text evidence="1 2">Belongs to the VPS51 family.</text>
</comment>
<keyword evidence="2" id="KW-0653">Protein transport</keyword>
<dbReference type="GO" id="GO:0015031">
    <property type="term" value="P:protein transport"/>
    <property type="evidence" value="ECO:0007669"/>
    <property type="project" value="UniProtKB-UniRule"/>
</dbReference>